<dbReference type="InterPro" id="IPR032710">
    <property type="entry name" value="NTF2-like_dom_sf"/>
</dbReference>
<dbReference type="Gene3D" id="3.10.450.50">
    <property type="match status" value="1"/>
</dbReference>
<reference evidence="1" key="1">
    <citation type="submission" date="2020-05" db="EMBL/GenBank/DDBJ databases">
        <authorList>
            <person name="Chiriac C."/>
            <person name="Salcher M."/>
            <person name="Ghai R."/>
            <person name="Kavagutti S V."/>
        </authorList>
    </citation>
    <scope>NUCLEOTIDE SEQUENCE</scope>
</reference>
<dbReference type="GO" id="GO:0030638">
    <property type="term" value="P:polyketide metabolic process"/>
    <property type="evidence" value="ECO:0007669"/>
    <property type="project" value="InterPro"/>
</dbReference>
<proteinExistence type="predicted"/>
<dbReference type="PANTHER" id="PTHR38436">
    <property type="entry name" value="POLYKETIDE CYCLASE SNOAL-LIKE DOMAIN"/>
    <property type="match status" value="1"/>
</dbReference>
<dbReference type="PANTHER" id="PTHR38436:SF1">
    <property type="entry name" value="ESTER CYCLASE"/>
    <property type="match status" value="1"/>
</dbReference>
<protein>
    <submittedName>
        <fullName evidence="1">Unannotated protein</fullName>
    </submittedName>
</protein>
<dbReference type="InterPro" id="IPR009959">
    <property type="entry name" value="Cyclase_SnoaL-like"/>
</dbReference>
<dbReference type="AlphaFoldDB" id="A0A6J7DQG6"/>
<dbReference type="Pfam" id="PF07366">
    <property type="entry name" value="SnoaL"/>
    <property type="match status" value="1"/>
</dbReference>
<gene>
    <name evidence="1" type="ORF">UFOPK3423_00748</name>
</gene>
<accession>A0A6J7DQG6</accession>
<name>A0A6J7DQG6_9ZZZZ</name>
<sequence>MALKEEETMGQAAEVGREVLATMDAQDYDRLREVMAADVQMSQGGASLNGIEDVIAMLKSFYGALPDLEHCVLNVVEDADTAAFEMNVVATHTGPFTSDLGDFPPTGRSTSWDSSTFITVRDGKAVELHTYLDVMAVHRELGYVPARHGTA</sequence>
<dbReference type="EMBL" id="CAFBLQ010000065">
    <property type="protein sequence ID" value="CAB4871165.1"/>
    <property type="molecule type" value="Genomic_DNA"/>
</dbReference>
<evidence type="ECO:0000313" key="1">
    <source>
        <dbReference type="EMBL" id="CAB4871165.1"/>
    </source>
</evidence>
<dbReference type="SUPFAM" id="SSF54427">
    <property type="entry name" value="NTF2-like"/>
    <property type="match status" value="1"/>
</dbReference>
<organism evidence="1">
    <name type="scientific">freshwater metagenome</name>
    <dbReference type="NCBI Taxonomy" id="449393"/>
    <lineage>
        <taxon>unclassified sequences</taxon>
        <taxon>metagenomes</taxon>
        <taxon>ecological metagenomes</taxon>
    </lineage>
</organism>